<keyword evidence="2" id="KW-1185">Reference proteome</keyword>
<proteinExistence type="predicted"/>
<dbReference type="EMBL" id="JACGCM010001281">
    <property type="protein sequence ID" value="KAF6157148.1"/>
    <property type="molecule type" value="Genomic_DNA"/>
</dbReference>
<dbReference type="AlphaFoldDB" id="A0A7J7MQZ8"/>
<feature type="non-terminal residue" evidence="1">
    <location>
        <position position="70"/>
    </location>
</feature>
<name>A0A7J7MQZ8_9MAGN</name>
<reference evidence="1 2" key="1">
    <citation type="journal article" date="2020" name="IScience">
        <title>Genome Sequencing of the Endangered Kingdonia uniflora (Circaeasteraceae, Ranunculales) Reveals Potential Mechanisms of Evolutionary Specialization.</title>
        <authorList>
            <person name="Sun Y."/>
            <person name="Deng T."/>
            <person name="Zhang A."/>
            <person name="Moore M.J."/>
            <person name="Landis J.B."/>
            <person name="Lin N."/>
            <person name="Zhang H."/>
            <person name="Zhang X."/>
            <person name="Huang J."/>
            <person name="Zhang X."/>
            <person name="Sun H."/>
            <person name="Wang H."/>
        </authorList>
    </citation>
    <scope>NUCLEOTIDE SEQUENCE [LARGE SCALE GENOMIC DNA]</scope>
    <source>
        <strain evidence="1">TB1705</strain>
        <tissue evidence="1">Leaf</tissue>
    </source>
</reference>
<organism evidence="1 2">
    <name type="scientific">Kingdonia uniflora</name>
    <dbReference type="NCBI Taxonomy" id="39325"/>
    <lineage>
        <taxon>Eukaryota</taxon>
        <taxon>Viridiplantae</taxon>
        <taxon>Streptophyta</taxon>
        <taxon>Embryophyta</taxon>
        <taxon>Tracheophyta</taxon>
        <taxon>Spermatophyta</taxon>
        <taxon>Magnoliopsida</taxon>
        <taxon>Ranunculales</taxon>
        <taxon>Circaeasteraceae</taxon>
        <taxon>Kingdonia</taxon>
    </lineage>
</organism>
<sequence>MGEREKETRVSLNSCFISLDIRSNKTKSRSNESRLIWTKALESLHLVRTKRSLVRTTIVCGPNSRGLDTL</sequence>
<protein>
    <submittedName>
        <fullName evidence="1">Uncharacterized protein</fullName>
    </submittedName>
</protein>
<dbReference type="Proteomes" id="UP000541444">
    <property type="component" value="Unassembled WGS sequence"/>
</dbReference>
<comment type="caution">
    <text evidence="1">The sequence shown here is derived from an EMBL/GenBank/DDBJ whole genome shotgun (WGS) entry which is preliminary data.</text>
</comment>
<evidence type="ECO:0000313" key="1">
    <source>
        <dbReference type="EMBL" id="KAF6157148.1"/>
    </source>
</evidence>
<gene>
    <name evidence="1" type="ORF">GIB67_041609</name>
</gene>
<accession>A0A7J7MQZ8</accession>
<evidence type="ECO:0000313" key="2">
    <source>
        <dbReference type="Proteomes" id="UP000541444"/>
    </source>
</evidence>